<dbReference type="Gene3D" id="2.60.120.10">
    <property type="entry name" value="Jelly Rolls"/>
    <property type="match status" value="1"/>
</dbReference>
<feature type="domain" description="HTH araC/xylS-type" evidence="4">
    <location>
        <begin position="154"/>
        <end position="252"/>
    </location>
</feature>
<accession>A0A4Q9DT16</accession>
<evidence type="ECO:0000256" key="2">
    <source>
        <dbReference type="ARBA" id="ARBA00023125"/>
    </source>
</evidence>
<keyword evidence="1" id="KW-0805">Transcription regulation</keyword>
<dbReference type="GO" id="GO:0043565">
    <property type="term" value="F:sequence-specific DNA binding"/>
    <property type="evidence" value="ECO:0007669"/>
    <property type="project" value="InterPro"/>
</dbReference>
<keyword evidence="3" id="KW-0804">Transcription</keyword>
<dbReference type="InterPro" id="IPR003313">
    <property type="entry name" value="AraC-bd"/>
</dbReference>
<evidence type="ECO:0000259" key="4">
    <source>
        <dbReference type="PROSITE" id="PS01124"/>
    </source>
</evidence>
<dbReference type="EMBL" id="SIRE01000006">
    <property type="protein sequence ID" value="TBL80029.1"/>
    <property type="molecule type" value="Genomic_DNA"/>
</dbReference>
<dbReference type="SMART" id="SM00342">
    <property type="entry name" value="HTH_ARAC"/>
    <property type="match status" value="1"/>
</dbReference>
<dbReference type="Proteomes" id="UP000293142">
    <property type="component" value="Unassembled WGS sequence"/>
</dbReference>
<proteinExistence type="predicted"/>
<name>A0A4Q9DT16_9BACL</name>
<dbReference type="Pfam" id="PF02311">
    <property type="entry name" value="AraC_binding"/>
    <property type="match status" value="1"/>
</dbReference>
<gene>
    <name evidence="5" type="ORF">EYB31_10105</name>
</gene>
<dbReference type="PANTHER" id="PTHR43280">
    <property type="entry name" value="ARAC-FAMILY TRANSCRIPTIONAL REGULATOR"/>
    <property type="match status" value="1"/>
</dbReference>
<evidence type="ECO:0000313" key="6">
    <source>
        <dbReference type="Proteomes" id="UP000293142"/>
    </source>
</evidence>
<keyword evidence="6" id="KW-1185">Reference proteome</keyword>
<sequence>MTNNHAHDSYEIYYMCSGERFYFIKDRTYHVRPGDLVLIEPNVLHRTTEAYSSNHERILINFKTEFAENFIQDRHGELTELFGSYPLLRLGSKEQMQIAAMLDKMLLEYKLDDEDSPQYIRIMLAELLLVTRRYARLTTVKQPEYPNTLHQRVSDIAKFINEHYHEPISLKLLADRFHMSQFYLSRIYKEVTGFTFVDYVNQVRIKESQKLLKSTKFNITAITEKVGFENSTHFGRVFKTITGVAPLQYRKLHKQ</sequence>
<dbReference type="OrthoDB" id="506156at2"/>
<dbReference type="PROSITE" id="PS01124">
    <property type="entry name" value="HTH_ARAC_FAMILY_2"/>
    <property type="match status" value="1"/>
</dbReference>
<dbReference type="Gene3D" id="1.10.10.60">
    <property type="entry name" value="Homeodomain-like"/>
    <property type="match status" value="2"/>
</dbReference>
<dbReference type="InterPro" id="IPR037923">
    <property type="entry name" value="HTH-like"/>
</dbReference>
<keyword evidence="2" id="KW-0238">DNA-binding</keyword>
<dbReference type="InterPro" id="IPR014710">
    <property type="entry name" value="RmlC-like_jellyroll"/>
</dbReference>
<comment type="caution">
    <text evidence="5">The sequence shown here is derived from an EMBL/GenBank/DDBJ whole genome shotgun (WGS) entry which is preliminary data.</text>
</comment>
<dbReference type="InterPro" id="IPR018062">
    <property type="entry name" value="HTH_AraC-typ_CS"/>
</dbReference>
<protein>
    <submittedName>
        <fullName evidence="5">AraC family transcriptional regulator</fullName>
    </submittedName>
</protein>
<dbReference type="InterPro" id="IPR018060">
    <property type="entry name" value="HTH_AraC"/>
</dbReference>
<evidence type="ECO:0000313" key="5">
    <source>
        <dbReference type="EMBL" id="TBL80029.1"/>
    </source>
</evidence>
<dbReference type="GO" id="GO:0003700">
    <property type="term" value="F:DNA-binding transcription factor activity"/>
    <property type="evidence" value="ECO:0007669"/>
    <property type="project" value="InterPro"/>
</dbReference>
<dbReference type="InterPro" id="IPR009057">
    <property type="entry name" value="Homeodomain-like_sf"/>
</dbReference>
<dbReference type="PANTHER" id="PTHR43280:SF28">
    <property type="entry name" value="HTH-TYPE TRANSCRIPTIONAL ACTIVATOR RHAS"/>
    <property type="match status" value="1"/>
</dbReference>
<evidence type="ECO:0000256" key="1">
    <source>
        <dbReference type="ARBA" id="ARBA00023015"/>
    </source>
</evidence>
<dbReference type="SUPFAM" id="SSF46689">
    <property type="entry name" value="Homeodomain-like"/>
    <property type="match status" value="2"/>
</dbReference>
<dbReference type="SUPFAM" id="SSF51215">
    <property type="entry name" value="Regulatory protein AraC"/>
    <property type="match status" value="1"/>
</dbReference>
<organism evidence="5 6">
    <name type="scientific">Paenibacillus thalictri</name>
    <dbReference type="NCBI Taxonomy" id="2527873"/>
    <lineage>
        <taxon>Bacteria</taxon>
        <taxon>Bacillati</taxon>
        <taxon>Bacillota</taxon>
        <taxon>Bacilli</taxon>
        <taxon>Bacillales</taxon>
        <taxon>Paenibacillaceae</taxon>
        <taxon>Paenibacillus</taxon>
    </lineage>
</organism>
<dbReference type="PRINTS" id="PR00032">
    <property type="entry name" value="HTHARAC"/>
</dbReference>
<dbReference type="InterPro" id="IPR020449">
    <property type="entry name" value="Tscrpt_reg_AraC-type_HTH"/>
</dbReference>
<dbReference type="PROSITE" id="PS00041">
    <property type="entry name" value="HTH_ARAC_FAMILY_1"/>
    <property type="match status" value="1"/>
</dbReference>
<evidence type="ECO:0000256" key="3">
    <source>
        <dbReference type="ARBA" id="ARBA00023163"/>
    </source>
</evidence>
<dbReference type="Pfam" id="PF12833">
    <property type="entry name" value="HTH_18"/>
    <property type="match status" value="1"/>
</dbReference>
<dbReference type="AlphaFoldDB" id="A0A4Q9DT16"/>
<reference evidence="5 6" key="1">
    <citation type="submission" date="2019-02" db="EMBL/GenBank/DDBJ databases">
        <title>Paenibacillus sp. nov., isolated from surface-sterilized tissue of Thalictrum simplex L.</title>
        <authorList>
            <person name="Tuo L."/>
        </authorList>
    </citation>
    <scope>NUCLEOTIDE SEQUENCE [LARGE SCALE GENOMIC DNA]</scope>
    <source>
        <strain evidence="5 6">N2SHLJ1</strain>
    </source>
</reference>